<proteinExistence type="predicted"/>
<protein>
    <submittedName>
        <fullName evidence="1">Uncharacterized protein</fullName>
    </submittedName>
</protein>
<accession>A0A379PNA0</accession>
<dbReference type="Proteomes" id="UP000254260">
    <property type="component" value="Unassembled WGS sequence"/>
</dbReference>
<evidence type="ECO:0000313" key="1">
    <source>
        <dbReference type="EMBL" id="SUE95805.1"/>
    </source>
</evidence>
<name>A0A379PNA0_ECTME</name>
<sequence>MSYIEVSDVLFRGQLRGATGQARFKLTAKAINAVDTINIAGNQVTYNFYFRYSSIAVSAGGVMLSGTINVPDNNAWVEIIAYGHGASALQVNGVTRPNRNRRGPSFELLPFVEVILLPKGTHTVRLISSFTGTSSKGYIFCRYIRNTGLANT</sequence>
<dbReference type="AlphaFoldDB" id="A0A379PNA0"/>
<gene>
    <name evidence="1" type="ORF">NCTC10899_05046</name>
</gene>
<reference evidence="1 2" key="1">
    <citation type="submission" date="2018-06" db="EMBL/GenBank/DDBJ databases">
        <authorList>
            <consortium name="Pathogen Informatics"/>
            <person name="Doyle S."/>
        </authorList>
    </citation>
    <scope>NUCLEOTIDE SEQUENCE [LARGE SCALE GENOMIC DNA]</scope>
    <source>
        <strain evidence="1 2">NCTC10899</strain>
    </source>
</reference>
<dbReference type="RefSeq" id="WP_115292663.1">
    <property type="nucleotide sequence ID" value="NZ_UGUU01000002.1"/>
</dbReference>
<dbReference type="OrthoDB" id="9982031at2"/>
<evidence type="ECO:0000313" key="2">
    <source>
        <dbReference type="Proteomes" id="UP000254260"/>
    </source>
</evidence>
<organism evidence="1 2">
    <name type="scientific">Ectopseudomonas mendocina</name>
    <name type="common">Pseudomonas mendocina</name>
    <dbReference type="NCBI Taxonomy" id="300"/>
    <lineage>
        <taxon>Bacteria</taxon>
        <taxon>Pseudomonadati</taxon>
        <taxon>Pseudomonadota</taxon>
        <taxon>Gammaproteobacteria</taxon>
        <taxon>Pseudomonadales</taxon>
        <taxon>Pseudomonadaceae</taxon>
        <taxon>Ectopseudomonas</taxon>
    </lineage>
</organism>
<dbReference type="EMBL" id="UGUU01000002">
    <property type="protein sequence ID" value="SUE95805.1"/>
    <property type="molecule type" value="Genomic_DNA"/>
</dbReference>